<dbReference type="Gene3D" id="1.10.10.10">
    <property type="entry name" value="Winged helix-like DNA-binding domain superfamily/Winged helix DNA-binding domain"/>
    <property type="match status" value="1"/>
</dbReference>
<dbReference type="AlphaFoldDB" id="A0A838B6H9"/>
<evidence type="ECO:0000259" key="5">
    <source>
        <dbReference type="PROSITE" id="PS50931"/>
    </source>
</evidence>
<dbReference type="EMBL" id="JACDTY010000007">
    <property type="protein sequence ID" value="MBA1141692.1"/>
    <property type="molecule type" value="Genomic_DNA"/>
</dbReference>
<dbReference type="Pfam" id="PF00126">
    <property type="entry name" value="HTH_1"/>
    <property type="match status" value="1"/>
</dbReference>
<dbReference type="Gene3D" id="3.40.190.290">
    <property type="match status" value="1"/>
</dbReference>
<dbReference type="FunFam" id="1.10.10.10:FF:000001">
    <property type="entry name" value="LysR family transcriptional regulator"/>
    <property type="match status" value="1"/>
</dbReference>
<accession>A0A838B6H9</accession>
<sequence length="319" mass="34889">MAIKEDCYGKWNNDAMDLIRAMQVYVAVVEARSLVAAAAKLDTSNAAVSRHVAALEDHLSTRLLNRTTRRLSMTDAGQQFFGRAQQILSDVAEAEAIAGESATSPSGLLRISAPLSFGIIRLSKWLPGFIVRHPDLRLDVDLTDRMVDLATEGVDVALRIGLQPATTNVISRRLAPVAMVICASPDYLKRHGCPAVPSDLTHHQTLSYSYLSTGESWNLVDRQGQATSVRVSPIVRANNGDVLRELAVQGLAIVLGPSFIVDDDIATGRLVPILEGWSMTGFSLYAIYLSRKFLPAKVRVFINYLEEVSRVQSQESLKS</sequence>
<evidence type="ECO:0000256" key="3">
    <source>
        <dbReference type="ARBA" id="ARBA00023125"/>
    </source>
</evidence>
<dbReference type="PANTHER" id="PTHR30537:SF5">
    <property type="entry name" value="HTH-TYPE TRANSCRIPTIONAL ACTIVATOR TTDR-RELATED"/>
    <property type="match status" value="1"/>
</dbReference>
<evidence type="ECO:0000313" key="7">
    <source>
        <dbReference type="Proteomes" id="UP000558284"/>
    </source>
</evidence>
<dbReference type="GO" id="GO:0003700">
    <property type="term" value="F:DNA-binding transcription factor activity"/>
    <property type="evidence" value="ECO:0007669"/>
    <property type="project" value="InterPro"/>
</dbReference>
<keyword evidence="2" id="KW-0805">Transcription regulation</keyword>
<organism evidence="6 7">
    <name type="scientific">Mesorhizobium neociceri</name>
    <dbReference type="NCBI Taxonomy" id="1307853"/>
    <lineage>
        <taxon>Bacteria</taxon>
        <taxon>Pseudomonadati</taxon>
        <taxon>Pseudomonadota</taxon>
        <taxon>Alphaproteobacteria</taxon>
        <taxon>Hyphomicrobiales</taxon>
        <taxon>Phyllobacteriaceae</taxon>
        <taxon>Mesorhizobium</taxon>
    </lineage>
</organism>
<name>A0A838B6H9_9HYPH</name>
<reference evidence="6 7" key="1">
    <citation type="submission" date="2020-07" db="EMBL/GenBank/DDBJ databases">
        <title>Definition of the novel symbiovar canariense within Mesorhizobium novociceri, a new species of genus Mesorhizobium nodulating Cicer canariense in the Caldera de Taburiente National Park (La Palma, Canary Islands).</title>
        <authorList>
            <person name="Leon-Barrios M."/>
            <person name="Perez-Yepez J."/>
            <person name="Flores-Felix J.D."/>
            <person name="Ramirez-Baena M.H."/>
            <person name="Pulido-Suarez L."/>
            <person name="Igual J.M."/>
            <person name="Velazquez E."/>
            <person name="Peix A."/>
        </authorList>
    </citation>
    <scope>NUCLEOTIDE SEQUENCE [LARGE SCALE GENOMIC DNA]</scope>
    <source>
        <strain evidence="6 7">CCANP35</strain>
    </source>
</reference>
<gene>
    <name evidence="6" type="ORF">H0241_15685</name>
</gene>
<dbReference type="Pfam" id="PF03466">
    <property type="entry name" value="LysR_substrate"/>
    <property type="match status" value="1"/>
</dbReference>
<evidence type="ECO:0000256" key="2">
    <source>
        <dbReference type="ARBA" id="ARBA00023015"/>
    </source>
</evidence>
<dbReference type="SUPFAM" id="SSF53850">
    <property type="entry name" value="Periplasmic binding protein-like II"/>
    <property type="match status" value="1"/>
</dbReference>
<dbReference type="SUPFAM" id="SSF46785">
    <property type="entry name" value="Winged helix' DNA-binding domain"/>
    <property type="match status" value="1"/>
</dbReference>
<dbReference type="InterPro" id="IPR005119">
    <property type="entry name" value="LysR_subst-bd"/>
</dbReference>
<evidence type="ECO:0000256" key="1">
    <source>
        <dbReference type="ARBA" id="ARBA00009437"/>
    </source>
</evidence>
<dbReference type="RefSeq" id="WP_181058575.1">
    <property type="nucleotide sequence ID" value="NZ_JACDTY010000007.1"/>
</dbReference>
<dbReference type="GO" id="GO:0006351">
    <property type="term" value="P:DNA-templated transcription"/>
    <property type="evidence" value="ECO:0007669"/>
    <property type="project" value="TreeGrafter"/>
</dbReference>
<evidence type="ECO:0000313" key="6">
    <source>
        <dbReference type="EMBL" id="MBA1141692.1"/>
    </source>
</evidence>
<keyword evidence="7" id="KW-1185">Reference proteome</keyword>
<keyword evidence="4" id="KW-0804">Transcription</keyword>
<dbReference type="InterPro" id="IPR000847">
    <property type="entry name" value="LysR_HTH_N"/>
</dbReference>
<comment type="similarity">
    <text evidence="1">Belongs to the LysR transcriptional regulatory family.</text>
</comment>
<evidence type="ECO:0000256" key="4">
    <source>
        <dbReference type="ARBA" id="ARBA00023163"/>
    </source>
</evidence>
<dbReference type="PANTHER" id="PTHR30537">
    <property type="entry name" value="HTH-TYPE TRANSCRIPTIONAL REGULATOR"/>
    <property type="match status" value="1"/>
</dbReference>
<comment type="caution">
    <text evidence="6">The sequence shown here is derived from an EMBL/GenBank/DDBJ whole genome shotgun (WGS) entry which is preliminary data.</text>
</comment>
<protein>
    <submittedName>
        <fullName evidence="6">LysR family transcriptional regulator</fullName>
    </submittedName>
</protein>
<keyword evidence="3" id="KW-0238">DNA-binding</keyword>
<dbReference type="GO" id="GO:0043565">
    <property type="term" value="F:sequence-specific DNA binding"/>
    <property type="evidence" value="ECO:0007669"/>
    <property type="project" value="TreeGrafter"/>
</dbReference>
<proteinExistence type="inferred from homology"/>
<dbReference type="PROSITE" id="PS50931">
    <property type="entry name" value="HTH_LYSR"/>
    <property type="match status" value="1"/>
</dbReference>
<dbReference type="Proteomes" id="UP000558284">
    <property type="component" value="Unassembled WGS sequence"/>
</dbReference>
<dbReference type="InterPro" id="IPR036390">
    <property type="entry name" value="WH_DNA-bd_sf"/>
</dbReference>
<dbReference type="InterPro" id="IPR036388">
    <property type="entry name" value="WH-like_DNA-bd_sf"/>
</dbReference>
<dbReference type="FunFam" id="3.40.190.290:FF:000001">
    <property type="entry name" value="Transcriptional regulator, LysR family"/>
    <property type="match status" value="1"/>
</dbReference>
<dbReference type="InterPro" id="IPR058163">
    <property type="entry name" value="LysR-type_TF_proteobact-type"/>
</dbReference>
<dbReference type="CDD" id="cd08422">
    <property type="entry name" value="PBP2_CrgA_like"/>
    <property type="match status" value="1"/>
</dbReference>
<feature type="domain" description="HTH lysR-type" evidence="5">
    <location>
        <begin position="17"/>
        <end position="74"/>
    </location>
</feature>